<sequence length="176" mass="19443">MHAVDGQDIYPLTPEQVTALIIGTPGTMVRLLISSPSDLQAPELPPDQGLEQFVIMRDETGRVGMDVWKSTNNAFEVVAVQPNGPASRVNLQVGDYIHGINQFSLYDKDVNEVNTLLNGMPHSVVSVWKQTFKASVQASQQLPAEMIVQENEVKPVEAAHDPSPDNFYVNESQRFI</sequence>
<dbReference type="InterPro" id="IPR001478">
    <property type="entry name" value="PDZ"/>
</dbReference>
<dbReference type="AlphaFoldDB" id="A0A7S0ERH2"/>
<dbReference type="EMBL" id="HBEO01021792">
    <property type="protein sequence ID" value="CAD8491931.1"/>
    <property type="molecule type" value="Transcribed_RNA"/>
</dbReference>
<name>A0A7S0ERH2_9CRYP</name>
<proteinExistence type="predicted"/>
<dbReference type="PROSITE" id="PS50106">
    <property type="entry name" value="PDZ"/>
    <property type="match status" value="1"/>
</dbReference>
<dbReference type="Gene3D" id="2.30.42.10">
    <property type="match status" value="1"/>
</dbReference>
<evidence type="ECO:0000259" key="1">
    <source>
        <dbReference type="PROSITE" id="PS50106"/>
    </source>
</evidence>
<evidence type="ECO:0000313" key="2">
    <source>
        <dbReference type="EMBL" id="CAD8491931.1"/>
    </source>
</evidence>
<dbReference type="SUPFAM" id="SSF50156">
    <property type="entry name" value="PDZ domain-like"/>
    <property type="match status" value="1"/>
</dbReference>
<dbReference type="InterPro" id="IPR036034">
    <property type="entry name" value="PDZ_sf"/>
</dbReference>
<organism evidence="2">
    <name type="scientific">Hanusia phi</name>
    <dbReference type="NCBI Taxonomy" id="3032"/>
    <lineage>
        <taxon>Eukaryota</taxon>
        <taxon>Cryptophyceae</taxon>
        <taxon>Pyrenomonadales</taxon>
        <taxon>Geminigeraceae</taxon>
        <taxon>Hanusia</taxon>
    </lineage>
</organism>
<protein>
    <recommendedName>
        <fullName evidence="1">PDZ domain-containing protein</fullName>
    </recommendedName>
</protein>
<feature type="domain" description="PDZ" evidence="1">
    <location>
        <begin position="52"/>
        <end position="124"/>
    </location>
</feature>
<reference evidence="2" key="1">
    <citation type="submission" date="2021-01" db="EMBL/GenBank/DDBJ databases">
        <authorList>
            <person name="Corre E."/>
            <person name="Pelletier E."/>
            <person name="Niang G."/>
            <person name="Scheremetjew M."/>
            <person name="Finn R."/>
            <person name="Kale V."/>
            <person name="Holt S."/>
            <person name="Cochrane G."/>
            <person name="Meng A."/>
            <person name="Brown T."/>
            <person name="Cohen L."/>
        </authorList>
    </citation>
    <scope>NUCLEOTIDE SEQUENCE</scope>
    <source>
        <strain evidence="2">CCMP325</strain>
    </source>
</reference>
<accession>A0A7S0ERH2</accession>
<gene>
    <name evidence="2" type="ORF">HPHI1048_LOCUS14749</name>
</gene>
<dbReference type="Pfam" id="PF00595">
    <property type="entry name" value="PDZ"/>
    <property type="match status" value="1"/>
</dbReference>